<accession>A0A6J5LV51</accession>
<name>A0A6J5LV51_9CAUD</name>
<evidence type="ECO:0000313" key="1">
    <source>
        <dbReference type="EMBL" id="CAB4136896.1"/>
    </source>
</evidence>
<reference evidence="1" key="1">
    <citation type="submission" date="2020-04" db="EMBL/GenBank/DDBJ databases">
        <authorList>
            <person name="Chiriac C."/>
            <person name="Salcher M."/>
            <person name="Ghai R."/>
            <person name="Kavagutti S V."/>
        </authorList>
    </citation>
    <scope>NUCLEOTIDE SEQUENCE</scope>
</reference>
<protein>
    <submittedName>
        <fullName evidence="1">Uncharacterized protein</fullName>
    </submittedName>
</protein>
<dbReference type="EMBL" id="LR796326">
    <property type="protein sequence ID" value="CAB4136896.1"/>
    <property type="molecule type" value="Genomic_DNA"/>
</dbReference>
<gene>
    <name evidence="1" type="ORF">UFOVP314_34</name>
</gene>
<organism evidence="1">
    <name type="scientific">uncultured Caudovirales phage</name>
    <dbReference type="NCBI Taxonomy" id="2100421"/>
    <lineage>
        <taxon>Viruses</taxon>
        <taxon>Duplodnaviria</taxon>
        <taxon>Heunggongvirae</taxon>
        <taxon>Uroviricota</taxon>
        <taxon>Caudoviricetes</taxon>
        <taxon>Peduoviridae</taxon>
        <taxon>Maltschvirus</taxon>
        <taxon>Maltschvirus maltsch</taxon>
    </lineage>
</organism>
<sequence>MTQFIVLLAIALAVVAALIPTRGSRRAPIAPRTQVRPALLRHPIRPALPAAIQAIIQDGLLEAAFEQALVPQFLYPAAAEVAPVAGNVGQRVTRTRTGLLTPKTTAITGSDPTASTISVEQYSGVLDQYGDSIDTNMLGSATAQARLFTRNVQTLAIGAGQSLNRIARDRLYSVYAGGRTWVRTADGASNTTVDVQSVDGFETVIVNGVPTAVSGTNPLNITINGVANTVTGVDRANRRLTLGTATTDTAGHAVVAANAPVSIRPNARATARDITTGDVASLGLFHDAVARLRAMNVPTMPDGTYHAHIDSVTNRQLLNDSEFRQMFQGLGESTSQIRQGLIGTVGNVTFYLNIEAPTVTGDGQTNIVRRPIVLGDEPLVNMPLENQGQLLDGTGVEDVPGISLAQAIPGVDGTEVVFIVRPPQDRLQQVVSASWAWTGDFCVPTDSTTGDAAIAKRAVVIEHL</sequence>
<proteinExistence type="predicted"/>